<name>A0AAV4V5M7_9ARAC</name>
<evidence type="ECO:0000313" key="2">
    <source>
        <dbReference type="EMBL" id="GIY65601.1"/>
    </source>
</evidence>
<protein>
    <submittedName>
        <fullName evidence="2">Uncharacterized protein</fullName>
    </submittedName>
</protein>
<reference evidence="2 3" key="1">
    <citation type="submission" date="2021-06" db="EMBL/GenBank/DDBJ databases">
        <title>Caerostris darwini draft genome.</title>
        <authorList>
            <person name="Kono N."/>
            <person name="Arakawa K."/>
        </authorList>
    </citation>
    <scope>NUCLEOTIDE SEQUENCE [LARGE SCALE GENOMIC DNA]</scope>
</reference>
<sequence length="170" mass="18602">MMDQRRISELSFDTRITQMLFPQRSIDSENVQYVQCPVSSGRNCATIPAPANQVLAVVTDTDNTGKDKKRSEPTKGGNFLRSVPISGRRSPIVPAGSPSVTQSDAIKRSLFMSPAFLQKRTGAGQQKERNLLRSVPISGQRSPVVSARSLSVTQSDAIRRPLFVSPAFLQ</sequence>
<evidence type="ECO:0000256" key="1">
    <source>
        <dbReference type="SAM" id="MobiDB-lite"/>
    </source>
</evidence>
<gene>
    <name evidence="2" type="ORF">CDAR_551351</name>
</gene>
<feature type="region of interest" description="Disordered" evidence="1">
    <location>
        <begin position="60"/>
        <end position="100"/>
    </location>
</feature>
<comment type="caution">
    <text evidence="2">The sequence shown here is derived from an EMBL/GenBank/DDBJ whole genome shotgun (WGS) entry which is preliminary data.</text>
</comment>
<dbReference type="Proteomes" id="UP001054837">
    <property type="component" value="Unassembled WGS sequence"/>
</dbReference>
<dbReference type="AlphaFoldDB" id="A0AAV4V5M7"/>
<feature type="compositionally biased region" description="Basic and acidic residues" evidence="1">
    <location>
        <begin position="63"/>
        <end position="73"/>
    </location>
</feature>
<keyword evidence="3" id="KW-1185">Reference proteome</keyword>
<dbReference type="EMBL" id="BPLQ01012459">
    <property type="protein sequence ID" value="GIY65601.1"/>
    <property type="molecule type" value="Genomic_DNA"/>
</dbReference>
<proteinExistence type="predicted"/>
<organism evidence="2 3">
    <name type="scientific">Caerostris darwini</name>
    <dbReference type="NCBI Taxonomy" id="1538125"/>
    <lineage>
        <taxon>Eukaryota</taxon>
        <taxon>Metazoa</taxon>
        <taxon>Ecdysozoa</taxon>
        <taxon>Arthropoda</taxon>
        <taxon>Chelicerata</taxon>
        <taxon>Arachnida</taxon>
        <taxon>Araneae</taxon>
        <taxon>Araneomorphae</taxon>
        <taxon>Entelegynae</taxon>
        <taxon>Araneoidea</taxon>
        <taxon>Araneidae</taxon>
        <taxon>Caerostris</taxon>
    </lineage>
</organism>
<accession>A0AAV4V5M7</accession>
<evidence type="ECO:0000313" key="3">
    <source>
        <dbReference type="Proteomes" id="UP001054837"/>
    </source>
</evidence>